<protein>
    <submittedName>
        <fullName evidence="1">Uncharacterized protein</fullName>
    </submittedName>
</protein>
<reference evidence="1 2" key="1">
    <citation type="submission" date="2024-06" db="EMBL/GenBank/DDBJ databases">
        <title>Sorghum-associated microbial communities from plants grown in Nebraska, USA.</title>
        <authorList>
            <person name="Schachtman D."/>
        </authorList>
    </citation>
    <scope>NUCLEOTIDE SEQUENCE [LARGE SCALE GENOMIC DNA]</scope>
    <source>
        <strain evidence="1 2">1288</strain>
    </source>
</reference>
<name>A0ABV2K839_SPOPS</name>
<evidence type="ECO:0000313" key="1">
    <source>
        <dbReference type="EMBL" id="MET3656239.1"/>
    </source>
</evidence>
<gene>
    <name evidence="1" type="ORF">ABIC55_001323</name>
</gene>
<evidence type="ECO:0000313" key="2">
    <source>
        <dbReference type="Proteomes" id="UP001549104"/>
    </source>
</evidence>
<dbReference type="Proteomes" id="UP001549104">
    <property type="component" value="Unassembled WGS sequence"/>
</dbReference>
<accession>A0ABV2K839</accession>
<keyword evidence="2" id="KW-1185">Reference proteome</keyword>
<sequence>MIPFTVDEFTGSPSLLKQLKEDQIDTVGQLPNELVILAKIRMLGLGPWRRYLSS</sequence>
<proteinExistence type="predicted"/>
<dbReference type="RefSeq" id="WP_354312514.1">
    <property type="nucleotide sequence ID" value="NZ_JBEPME010000001.1"/>
</dbReference>
<comment type="caution">
    <text evidence="1">The sequence shown here is derived from an EMBL/GenBank/DDBJ whole genome shotgun (WGS) entry which is preliminary data.</text>
</comment>
<dbReference type="EMBL" id="JBEPME010000001">
    <property type="protein sequence ID" value="MET3656239.1"/>
    <property type="molecule type" value="Genomic_DNA"/>
</dbReference>
<organism evidence="1 2">
    <name type="scientific">Sporosarcina psychrophila</name>
    <name type="common">Bacillus psychrophilus</name>
    <dbReference type="NCBI Taxonomy" id="1476"/>
    <lineage>
        <taxon>Bacteria</taxon>
        <taxon>Bacillati</taxon>
        <taxon>Bacillota</taxon>
        <taxon>Bacilli</taxon>
        <taxon>Bacillales</taxon>
        <taxon>Caryophanaceae</taxon>
        <taxon>Sporosarcina</taxon>
    </lineage>
</organism>